<protein>
    <submittedName>
        <fullName evidence="1">Uncharacterized protein</fullName>
    </submittedName>
</protein>
<proteinExistence type="predicted"/>
<evidence type="ECO:0000313" key="1">
    <source>
        <dbReference type="EMBL" id="HAF6262349.1"/>
    </source>
</evidence>
<gene>
    <name evidence="1" type="ORF">G9F11_005060</name>
</gene>
<dbReference type="EMBL" id="DAAVPY010000026">
    <property type="protein sequence ID" value="HAF6262349.1"/>
    <property type="molecule type" value="Genomic_DNA"/>
</dbReference>
<dbReference type="AlphaFoldDB" id="A0A750HRI7"/>
<reference evidence="1" key="1">
    <citation type="journal article" date="2018" name="Genome Biol.">
        <title>SKESA: strategic k-mer extension for scrupulous assemblies.</title>
        <authorList>
            <person name="Souvorov A."/>
            <person name="Agarwala R."/>
            <person name="Lipman D.J."/>
        </authorList>
    </citation>
    <scope>NUCLEOTIDE SEQUENCE</scope>
    <source>
        <strain evidence="1">MA.CK_93/00001031</strain>
    </source>
</reference>
<name>A0A750HRI7_SALER</name>
<reference evidence="1" key="2">
    <citation type="submission" date="2020-02" db="EMBL/GenBank/DDBJ databases">
        <authorList>
            <consortium name="NCBI Pathogen Detection Project"/>
        </authorList>
    </citation>
    <scope>NUCLEOTIDE SEQUENCE</scope>
    <source>
        <strain evidence="1">MA.CK_93/00001031</strain>
    </source>
</reference>
<organism evidence="1">
    <name type="scientific">Salmonella enterica</name>
    <name type="common">Salmonella choleraesuis</name>
    <dbReference type="NCBI Taxonomy" id="28901"/>
    <lineage>
        <taxon>Bacteria</taxon>
        <taxon>Pseudomonadati</taxon>
        <taxon>Pseudomonadota</taxon>
        <taxon>Gammaproteobacteria</taxon>
        <taxon>Enterobacterales</taxon>
        <taxon>Enterobacteriaceae</taxon>
        <taxon>Salmonella</taxon>
    </lineage>
</organism>
<sequence>MKVTIDTCGESLDVVFNRLTEMGTRQLFDGHVASQMQSAIYCLERVEELFKRRIKAMQHLGDVYSLDISVLEEHRNRFSALKAELEDLKAIYEAPGEEPVADGEV</sequence>
<comment type="caution">
    <text evidence="1">The sequence shown here is derived from an EMBL/GenBank/DDBJ whole genome shotgun (WGS) entry which is preliminary data.</text>
</comment>
<accession>A0A750HRI7</accession>